<dbReference type="GO" id="GO:0016491">
    <property type="term" value="F:oxidoreductase activity"/>
    <property type="evidence" value="ECO:0007669"/>
    <property type="project" value="UniProtKB-KW"/>
</dbReference>
<dbReference type="PANTHER" id="PTHR43477">
    <property type="entry name" value="DIHYDROANTICAPSIN 7-DEHYDROGENASE"/>
    <property type="match status" value="1"/>
</dbReference>
<protein>
    <submittedName>
        <fullName evidence="3">SDR family oxidoreductase</fullName>
    </submittedName>
</protein>
<proteinExistence type="inferred from homology"/>
<evidence type="ECO:0000313" key="3">
    <source>
        <dbReference type="EMBL" id="QEV42271.1"/>
    </source>
</evidence>
<dbReference type="Proteomes" id="UP000325763">
    <property type="component" value="Chromosome"/>
</dbReference>
<keyword evidence="2" id="KW-0560">Oxidoreductase</keyword>
<dbReference type="InterPro" id="IPR002347">
    <property type="entry name" value="SDR_fam"/>
</dbReference>
<evidence type="ECO:0000313" key="4">
    <source>
        <dbReference type="Proteomes" id="UP000325763"/>
    </source>
</evidence>
<dbReference type="KEGG" id="snq:CP978_30280"/>
<dbReference type="InterPro" id="IPR036291">
    <property type="entry name" value="NAD(P)-bd_dom_sf"/>
</dbReference>
<name>A0A5P2WBS0_9ACTN</name>
<dbReference type="Pfam" id="PF13561">
    <property type="entry name" value="adh_short_C2"/>
    <property type="match status" value="1"/>
</dbReference>
<dbReference type="EMBL" id="CP023747">
    <property type="protein sequence ID" value="QEV42271.1"/>
    <property type="molecule type" value="Genomic_DNA"/>
</dbReference>
<dbReference type="SUPFAM" id="SSF51735">
    <property type="entry name" value="NAD(P)-binding Rossmann-fold domains"/>
    <property type="match status" value="1"/>
</dbReference>
<accession>A0A5P2WBS0</accession>
<dbReference type="OrthoDB" id="9803333at2"/>
<reference evidence="3 4" key="1">
    <citation type="submission" date="2017-09" db="EMBL/GenBank/DDBJ databases">
        <title>Streptomyces genome completion.</title>
        <authorList>
            <person name="Lee N."/>
            <person name="Cho B.-K."/>
        </authorList>
    </citation>
    <scope>NUCLEOTIDE SEQUENCE [LARGE SCALE GENOMIC DNA]</scope>
    <source>
        <strain evidence="3 4">ATCC 14899</strain>
    </source>
</reference>
<dbReference type="AlphaFoldDB" id="A0A5P2WBS0"/>
<dbReference type="PANTHER" id="PTHR43477:SF1">
    <property type="entry name" value="DIHYDROANTICAPSIN 7-DEHYDROGENASE"/>
    <property type="match status" value="1"/>
</dbReference>
<comment type="similarity">
    <text evidence="1">Belongs to the short-chain dehydrogenases/reductases (SDR) family.</text>
</comment>
<evidence type="ECO:0000256" key="1">
    <source>
        <dbReference type="ARBA" id="ARBA00006484"/>
    </source>
</evidence>
<sequence>MADGASVVLSGFAGAAKGTLGTTVCAASKAALRSFTRTWAAEPAECRIRVNLLSLGVIDLGPGDGVPATLKEQLAAGIPAGRLGEPAEVARAALCLASSASSCTTGTELIVDGGTTQV</sequence>
<dbReference type="RefSeq" id="WP_079162388.1">
    <property type="nucleotide sequence ID" value="NZ_CP009313.1"/>
</dbReference>
<dbReference type="InterPro" id="IPR051122">
    <property type="entry name" value="SDR_DHRS6-like"/>
</dbReference>
<gene>
    <name evidence="3" type="ORF">CP978_30280</name>
</gene>
<dbReference type="Gene3D" id="3.40.50.720">
    <property type="entry name" value="NAD(P)-binding Rossmann-like Domain"/>
    <property type="match status" value="1"/>
</dbReference>
<organism evidence="3 4">
    <name type="scientific">Streptomyces nodosus</name>
    <dbReference type="NCBI Taxonomy" id="40318"/>
    <lineage>
        <taxon>Bacteria</taxon>
        <taxon>Bacillati</taxon>
        <taxon>Actinomycetota</taxon>
        <taxon>Actinomycetes</taxon>
        <taxon>Kitasatosporales</taxon>
        <taxon>Streptomycetaceae</taxon>
        <taxon>Streptomyces</taxon>
    </lineage>
</organism>
<evidence type="ECO:0000256" key="2">
    <source>
        <dbReference type="ARBA" id="ARBA00023002"/>
    </source>
</evidence>
<dbReference type="PRINTS" id="PR00081">
    <property type="entry name" value="GDHRDH"/>
</dbReference>